<feature type="domain" description="C3H1-type" evidence="3">
    <location>
        <begin position="211"/>
        <end position="240"/>
    </location>
</feature>
<feature type="compositionally biased region" description="Pro residues" evidence="2">
    <location>
        <begin position="7"/>
        <end position="17"/>
    </location>
</feature>
<feature type="region of interest" description="Disordered" evidence="2">
    <location>
        <begin position="142"/>
        <end position="171"/>
    </location>
</feature>
<feature type="zinc finger region" description="C3H1-type" evidence="1">
    <location>
        <begin position="211"/>
        <end position="240"/>
    </location>
</feature>
<dbReference type="Proteomes" id="UP000799539">
    <property type="component" value="Unassembled WGS sequence"/>
</dbReference>
<evidence type="ECO:0000313" key="4">
    <source>
        <dbReference type="EMBL" id="KAF2215867.1"/>
    </source>
</evidence>
<feature type="compositionally biased region" description="Low complexity" evidence="2">
    <location>
        <begin position="506"/>
        <end position="520"/>
    </location>
</feature>
<accession>A0A6A6FQY1</accession>
<feature type="compositionally biased region" description="Polar residues" evidence="2">
    <location>
        <begin position="376"/>
        <end position="387"/>
    </location>
</feature>
<feature type="compositionally biased region" description="Low complexity" evidence="2">
    <location>
        <begin position="539"/>
        <end position="551"/>
    </location>
</feature>
<feature type="compositionally biased region" description="Acidic residues" evidence="2">
    <location>
        <begin position="293"/>
        <end position="305"/>
    </location>
</feature>
<keyword evidence="1" id="KW-0862">Zinc</keyword>
<keyword evidence="1" id="KW-0479">Metal-binding</keyword>
<gene>
    <name evidence="4" type="ORF">CERZMDRAFT_94255</name>
</gene>
<feature type="compositionally biased region" description="Basic and acidic residues" evidence="2">
    <location>
        <begin position="189"/>
        <end position="199"/>
    </location>
</feature>
<dbReference type="InterPro" id="IPR000571">
    <property type="entry name" value="Znf_CCCH"/>
</dbReference>
<feature type="region of interest" description="Disordered" evidence="2">
    <location>
        <begin position="283"/>
        <end position="313"/>
    </location>
</feature>
<dbReference type="GO" id="GO:0008270">
    <property type="term" value="F:zinc ion binding"/>
    <property type="evidence" value="ECO:0007669"/>
    <property type="project" value="UniProtKB-KW"/>
</dbReference>
<evidence type="ECO:0000256" key="1">
    <source>
        <dbReference type="PROSITE-ProRule" id="PRU00723"/>
    </source>
</evidence>
<keyword evidence="1" id="KW-0863">Zinc-finger</keyword>
<feature type="compositionally biased region" description="Basic residues" evidence="2">
    <location>
        <begin position="521"/>
        <end position="531"/>
    </location>
</feature>
<feature type="region of interest" description="Disordered" evidence="2">
    <location>
        <begin position="188"/>
        <end position="209"/>
    </location>
</feature>
<organism evidence="4 5">
    <name type="scientific">Cercospora zeae-maydis SCOH1-5</name>
    <dbReference type="NCBI Taxonomy" id="717836"/>
    <lineage>
        <taxon>Eukaryota</taxon>
        <taxon>Fungi</taxon>
        <taxon>Dikarya</taxon>
        <taxon>Ascomycota</taxon>
        <taxon>Pezizomycotina</taxon>
        <taxon>Dothideomycetes</taxon>
        <taxon>Dothideomycetidae</taxon>
        <taxon>Mycosphaerellales</taxon>
        <taxon>Mycosphaerellaceae</taxon>
        <taxon>Cercospora</taxon>
    </lineage>
</organism>
<dbReference type="EMBL" id="ML992665">
    <property type="protein sequence ID" value="KAF2215867.1"/>
    <property type="molecule type" value="Genomic_DNA"/>
</dbReference>
<feature type="compositionally biased region" description="Polar residues" evidence="2">
    <location>
        <begin position="487"/>
        <end position="496"/>
    </location>
</feature>
<feature type="region of interest" description="Disordered" evidence="2">
    <location>
        <begin position="329"/>
        <end position="551"/>
    </location>
</feature>
<feature type="region of interest" description="Disordered" evidence="2">
    <location>
        <begin position="1"/>
        <end position="26"/>
    </location>
</feature>
<evidence type="ECO:0000313" key="5">
    <source>
        <dbReference type="Proteomes" id="UP000799539"/>
    </source>
</evidence>
<feature type="compositionally biased region" description="Basic and acidic residues" evidence="2">
    <location>
        <begin position="431"/>
        <end position="441"/>
    </location>
</feature>
<feature type="compositionally biased region" description="Polar residues" evidence="2">
    <location>
        <begin position="402"/>
        <end position="416"/>
    </location>
</feature>
<evidence type="ECO:0000256" key="2">
    <source>
        <dbReference type="SAM" id="MobiDB-lite"/>
    </source>
</evidence>
<name>A0A6A6FQY1_9PEZI</name>
<sequence length="571" mass="60785">MAAQPYAPMPGSLPVPGYPQRSTANDQSQPRLTFFISRPNGFAIPLIPADELPFSIKLQNVPRVLNPQDTYGMQYVGTTPYAGTTFKLESAVGPADLQRSNSTPTSVPNHIRSQSATGGKHYLAPDALARQAFANNAQAVGTGLDSNAVRPPSAHETAKSWRRSEPMSSTDATQNVIDAILRSKSGAETAERVGYRSRDTTPPPSGIVPDQDKKVFCTHWIMTGDCKFVQQGCRYKHEMPSEASLKELGIRHTPRWWLEQNATIKLGGARNVAGPVLKPLEMLRKGGGADSESSSDDSDESDSEVDVPHANKKVPLKLKDYDVKPIARKPIVKTNKSPIDPPIRPSSPATGEPNESRKQSTASDLIDFAPLLPSSAAANTSRVATTSRPKRGYSLRGDPATALTTTSIGTPQTPSTPAKKPTKVFVPAGESLEHHIADMKKRERSARQKRHASRDPSPTNPRALTTSNKRISPSPSPSPSSSSSSSNNKSALTGLQASVHAPRPPASLSSDSNKSSLPSARRNKAGSRIRRPTTSSPVATRSAPASLPPAAVVTAATVNAGAGAGAEKREE</sequence>
<dbReference type="PROSITE" id="PS50103">
    <property type="entry name" value="ZF_C3H1"/>
    <property type="match status" value="1"/>
</dbReference>
<proteinExistence type="predicted"/>
<protein>
    <recommendedName>
        <fullName evidence="3">C3H1-type domain-containing protein</fullName>
    </recommendedName>
</protein>
<feature type="compositionally biased region" description="Basic residues" evidence="2">
    <location>
        <begin position="442"/>
        <end position="452"/>
    </location>
</feature>
<feature type="compositionally biased region" description="Basic and acidic residues" evidence="2">
    <location>
        <begin position="156"/>
        <end position="165"/>
    </location>
</feature>
<dbReference type="AlphaFoldDB" id="A0A6A6FQY1"/>
<feature type="compositionally biased region" description="Polar residues" evidence="2">
    <location>
        <begin position="456"/>
        <end position="471"/>
    </location>
</feature>
<evidence type="ECO:0000259" key="3">
    <source>
        <dbReference type="PROSITE" id="PS50103"/>
    </source>
</evidence>
<reference evidence="4" key="1">
    <citation type="journal article" date="2020" name="Stud. Mycol.">
        <title>101 Dothideomycetes genomes: a test case for predicting lifestyles and emergence of pathogens.</title>
        <authorList>
            <person name="Haridas S."/>
            <person name="Albert R."/>
            <person name="Binder M."/>
            <person name="Bloem J."/>
            <person name="Labutti K."/>
            <person name="Salamov A."/>
            <person name="Andreopoulos B."/>
            <person name="Baker S."/>
            <person name="Barry K."/>
            <person name="Bills G."/>
            <person name="Bluhm B."/>
            <person name="Cannon C."/>
            <person name="Castanera R."/>
            <person name="Culley D."/>
            <person name="Daum C."/>
            <person name="Ezra D."/>
            <person name="Gonzalez J."/>
            <person name="Henrissat B."/>
            <person name="Kuo A."/>
            <person name="Liang C."/>
            <person name="Lipzen A."/>
            <person name="Lutzoni F."/>
            <person name="Magnuson J."/>
            <person name="Mondo S."/>
            <person name="Nolan M."/>
            <person name="Ohm R."/>
            <person name="Pangilinan J."/>
            <person name="Park H.-J."/>
            <person name="Ramirez L."/>
            <person name="Alfaro M."/>
            <person name="Sun H."/>
            <person name="Tritt A."/>
            <person name="Yoshinaga Y."/>
            <person name="Zwiers L.-H."/>
            <person name="Turgeon B."/>
            <person name="Goodwin S."/>
            <person name="Spatafora J."/>
            <person name="Crous P."/>
            <person name="Grigoriev I."/>
        </authorList>
    </citation>
    <scope>NUCLEOTIDE SEQUENCE</scope>
    <source>
        <strain evidence="4">SCOH1-5</strain>
    </source>
</reference>
<keyword evidence="5" id="KW-1185">Reference proteome</keyword>
<dbReference type="OrthoDB" id="5355510at2759"/>